<dbReference type="PANTHER" id="PTHR34047">
    <property type="entry name" value="NUCLEAR INTRON MATURASE 1, MITOCHONDRIAL-RELATED"/>
    <property type="match status" value="1"/>
</dbReference>
<dbReference type="InterPro" id="IPR000477">
    <property type="entry name" value="RT_dom"/>
</dbReference>
<dbReference type="PROSITE" id="PS50878">
    <property type="entry name" value="RT_POL"/>
    <property type="match status" value="1"/>
</dbReference>
<proteinExistence type="predicted"/>
<accession>X1KQ15</accession>
<dbReference type="InterPro" id="IPR051083">
    <property type="entry name" value="GrpII_Intron_Splice-Mob/Def"/>
</dbReference>
<comment type="caution">
    <text evidence="2">The sequence shown here is derived from an EMBL/GenBank/DDBJ whole genome shotgun (WGS) entry which is preliminary data.</text>
</comment>
<name>X1KQ15_9ZZZZ</name>
<dbReference type="PANTHER" id="PTHR34047:SF8">
    <property type="entry name" value="PROTEIN YKFC"/>
    <property type="match status" value="1"/>
</dbReference>
<sequence length="185" mass="21345">GRGHYHVVDADIQGFFDAMDHELLMDKVALRISDRRVLKLVRQWLRAGIMEDGQVRSTVTGTPQGGVISPLLSNVYLSDLDCIWMATCSRLGRLVRYADDFVILCRMKAQAKAALETVRSILDRLRLQLHPTKTRLVEIGLGKEGFEFLGCYFRVVRSHYKGRNYLFRWPSQRAMKAIRSRVRDF</sequence>
<feature type="domain" description="Reverse transcriptase" evidence="1">
    <location>
        <begin position="1"/>
        <end position="153"/>
    </location>
</feature>
<gene>
    <name evidence="2" type="ORF">S03H2_66846</name>
</gene>
<reference evidence="2" key="1">
    <citation type="journal article" date="2014" name="Front. Microbiol.">
        <title>High frequency of phylogenetically diverse reductive dehalogenase-homologous genes in deep subseafloor sedimentary metagenomes.</title>
        <authorList>
            <person name="Kawai M."/>
            <person name="Futagami T."/>
            <person name="Toyoda A."/>
            <person name="Takaki Y."/>
            <person name="Nishi S."/>
            <person name="Hori S."/>
            <person name="Arai W."/>
            <person name="Tsubouchi T."/>
            <person name="Morono Y."/>
            <person name="Uchiyama I."/>
            <person name="Ito T."/>
            <person name="Fujiyama A."/>
            <person name="Inagaki F."/>
            <person name="Takami H."/>
        </authorList>
    </citation>
    <scope>NUCLEOTIDE SEQUENCE</scope>
    <source>
        <strain evidence="2">Expedition CK06-06</strain>
    </source>
</reference>
<organism evidence="2">
    <name type="scientific">marine sediment metagenome</name>
    <dbReference type="NCBI Taxonomy" id="412755"/>
    <lineage>
        <taxon>unclassified sequences</taxon>
        <taxon>metagenomes</taxon>
        <taxon>ecological metagenomes</taxon>
    </lineage>
</organism>
<dbReference type="InterPro" id="IPR043502">
    <property type="entry name" value="DNA/RNA_pol_sf"/>
</dbReference>
<feature type="non-terminal residue" evidence="2">
    <location>
        <position position="1"/>
    </location>
</feature>
<evidence type="ECO:0000313" key="2">
    <source>
        <dbReference type="EMBL" id="GAH84093.1"/>
    </source>
</evidence>
<dbReference type="Pfam" id="PF00078">
    <property type="entry name" value="RVT_1"/>
    <property type="match status" value="1"/>
</dbReference>
<dbReference type="EMBL" id="BARU01043694">
    <property type="protein sequence ID" value="GAH84093.1"/>
    <property type="molecule type" value="Genomic_DNA"/>
</dbReference>
<feature type="non-terminal residue" evidence="2">
    <location>
        <position position="185"/>
    </location>
</feature>
<protein>
    <recommendedName>
        <fullName evidence="1">Reverse transcriptase domain-containing protein</fullName>
    </recommendedName>
</protein>
<dbReference type="AlphaFoldDB" id="X1KQ15"/>
<evidence type="ECO:0000259" key="1">
    <source>
        <dbReference type="PROSITE" id="PS50878"/>
    </source>
</evidence>
<dbReference type="CDD" id="cd01651">
    <property type="entry name" value="RT_G2_intron"/>
    <property type="match status" value="1"/>
</dbReference>
<dbReference type="SUPFAM" id="SSF56672">
    <property type="entry name" value="DNA/RNA polymerases"/>
    <property type="match status" value="1"/>
</dbReference>